<evidence type="ECO:0000256" key="1">
    <source>
        <dbReference type="SAM" id="Phobius"/>
    </source>
</evidence>
<evidence type="ECO:0000313" key="3">
    <source>
        <dbReference type="Proteomes" id="UP001164746"/>
    </source>
</evidence>
<keyword evidence="1" id="KW-0472">Membrane</keyword>
<feature type="transmembrane region" description="Helical" evidence="1">
    <location>
        <begin position="53"/>
        <end position="74"/>
    </location>
</feature>
<reference evidence="2" key="1">
    <citation type="submission" date="2022-11" db="EMBL/GenBank/DDBJ databases">
        <title>Centuries of genome instability and evolution in soft-shell clam transmissible cancer (bioRxiv).</title>
        <authorList>
            <person name="Hart S.F.M."/>
            <person name="Yonemitsu M.A."/>
            <person name="Giersch R.M."/>
            <person name="Beal B.F."/>
            <person name="Arriagada G."/>
            <person name="Davis B.W."/>
            <person name="Ostrander E.A."/>
            <person name="Goff S.P."/>
            <person name="Metzger M.J."/>
        </authorList>
    </citation>
    <scope>NUCLEOTIDE SEQUENCE</scope>
    <source>
        <strain evidence="2">MELC-2E11</strain>
        <tissue evidence="2">Siphon/mantle</tissue>
    </source>
</reference>
<dbReference type="Proteomes" id="UP001164746">
    <property type="component" value="Chromosome 8"/>
</dbReference>
<proteinExistence type="predicted"/>
<accession>A0ABY7ESQ5</accession>
<evidence type="ECO:0000313" key="2">
    <source>
        <dbReference type="EMBL" id="WAR13010.1"/>
    </source>
</evidence>
<dbReference type="EMBL" id="CP111019">
    <property type="protein sequence ID" value="WAR13010.1"/>
    <property type="molecule type" value="Genomic_DNA"/>
</dbReference>
<gene>
    <name evidence="2" type="ORF">MAR_027190</name>
</gene>
<organism evidence="2 3">
    <name type="scientific">Mya arenaria</name>
    <name type="common">Soft-shell clam</name>
    <dbReference type="NCBI Taxonomy" id="6604"/>
    <lineage>
        <taxon>Eukaryota</taxon>
        <taxon>Metazoa</taxon>
        <taxon>Spiralia</taxon>
        <taxon>Lophotrochozoa</taxon>
        <taxon>Mollusca</taxon>
        <taxon>Bivalvia</taxon>
        <taxon>Autobranchia</taxon>
        <taxon>Heteroconchia</taxon>
        <taxon>Euheterodonta</taxon>
        <taxon>Imparidentia</taxon>
        <taxon>Neoheterodontei</taxon>
        <taxon>Myida</taxon>
        <taxon>Myoidea</taxon>
        <taxon>Myidae</taxon>
        <taxon>Mya</taxon>
    </lineage>
</organism>
<name>A0ABY7ESQ5_MYAAR</name>
<keyword evidence="1" id="KW-0812">Transmembrane</keyword>
<sequence length="96" mass="10669">MFQGIHTPTRCPTGTFSNSTMLTSADNCTAFTVGFYTVENTYTKPLQQVTQNFYPLLTIVLNILLHFTAQFALLNMVETVHRTTSVLLIGYSAENG</sequence>
<keyword evidence="1" id="KW-1133">Transmembrane helix</keyword>
<keyword evidence="3" id="KW-1185">Reference proteome</keyword>
<protein>
    <submittedName>
        <fullName evidence="2">Uncharacterized protein</fullName>
    </submittedName>
</protein>